<evidence type="ECO:0000256" key="4">
    <source>
        <dbReference type="PROSITE-ProRule" id="PRU00433"/>
    </source>
</evidence>
<proteinExistence type="predicted"/>
<dbReference type="InterPro" id="IPR051395">
    <property type="entry name" value="Cytochrome_c_Peroxidase/MauG"/>
</dbReference>
<evidence type="ECO:0000256" key="3">
    <source>
        <dbReference type="ARBA" id="ARBA00023004"/>
    </source>
</evidence>
<protein>
    <recommendedName>
        <fullName evidence="5">Cytochrome c domain-containing protein</fullName>
    </recommendedName>
</protein>
<name>A0A844QEC7_9HYPH</name>
<dbReference type="InterPro" id="IPR036909">
    <property type="entry name" value="Cyt_c-like_dom_sf"/>
</dbReference>
<reference evidence="6 7" key="1">
    <citation type="submission" date="2019-12" db="EMBL/GenBank/DDBJ databases">
        <title>Nitratireductor arenosus sp. nov., Isolated from sea sand, Jeju island, South Korea.</title>
        <authorList>
            <person name="Kim W."/>
        </authorList>
    </citation>
    <scope>NUCLEOTIDE SEQUENCE [LARGE SCALE GENOMIC DNA]</scope>
    <source>
        <strain evidence="6 7">CAU 1489</strain>
    </source>
</reference>
<sequence length="467" mass="50273">MVAGFLAVRPAAGAEPWAERVVTRHVDQSRLGGRLDRDALAELRAAGEHLFTGRFTALDGVGRPLATQAIIPTKRKRPPETAFSRTSGMDSNACSSCHNQPLAGGAGDFVANVFVSEGFESFDFDSTDPQFSNERGTNHLFGAGLIELLGREITAELKTIRKAALAEARATGAPATRALAAKGIDYGTITAHPDGVLDMAGITGVDADLTVRPFSQKGVMTSLRQFTVNALNHHHGMQPQERFGARWTGERDHDGDGHDDEISAGDVSALVAWQAGLPAPVRAVPDEAAWRAAAARGETTFAAIGCETCHKPFLPLASLEFADPGPHDMAGTLRAGDVEKGAIYDLALLEWTKRLPRNAKGEVMVPLFGDLKRHRIADRQVAVLGNELLAQRFVERNVFMTAELWGVGSTDPYGHRNDLPSLDSVIRAHGGDARRARDNYLALAETERSALIAFLKTLVIEPERVTP</sequence>
<dbReference type="Gene3D" id="1.10.760.10">
    <property type="entry name" value="Cytochrome c-like domain"/>
    <property type="match status" value="1"/>
</dbReference>
<evidence type="ECO:0000256" key="2">
    <source>
        <dbReference type="ARBA" id="ARBA00022723"/>
    </source>
</evidence>
<accession>A0A844QEC7</accession>
<evidence type="ECO:0000313" key="7">
    <source>
        <dbReference type="Proteomes" id="UP000463224"/>
    </source>
</evidence>
<dbReference type="AlphaFoldDB" id="A0A844QEC7"/>
<keyword evidence="2 4" id="KW-0479">Metal-binding</keyword>
<organism evidence="6 7">
    <name type="scientific">Nitratireductor arenosus</name>
    <dbReference type="NCBI Taxonomy" id="2682096"/>
    <lineage>
        <taxon>Bacteria</taxon>
        <taxon>Pseudomonadati</taxon>
        <taxon>Pseudomonadota</taxon>
        <taxon>Alphaproteobacteria</taxon>
        <taxon>Hyphomicrobiales</taxon>
        <taxon>Phyllobacteriaceae</taxon>
        <taxon>Nitratireductor</taxon>
    </lineage>
</organism>
<gene>
    <name evidence="6" type="ORF">GN330_02810</name>
</gene>
<dbReference type="GO" id="GO:0020037">
    <property type="term" value="F:heme binding"/>
    <property type="evidence" value="ECO:0007669"/>
    <property type="project" value="InterPro"/>
</dbReference>
<dbReference type="PROSITE" id="PS51007">
    <property type="entry name" value="CYTC"/>
    <property type="match status" value="1"/>
</dbReference>
<keyword evidence="7" id="KW-1185">Reference proteome</keyword>
<evidence type="ECO:0000256" key="1">
    <source>
        <dbReference type="ARBA" id="ARBA00022617"/>
    </source>
</evidence>
<dbReference type="SUPFAM" id="SSF46626">
    <property type="entry name" value="Cytochrome c"/>
    <property type="match status" value="1"/>
</dbReference>
<feature type="domain" description="Cytochrome c" evidence="5">
    <location>
        <begin position="292"/>
        <end position="459"/>
    </location>
</feature>
<dbReference type="Proteomes" id="UP000463224">
    <property type="component" value="Unassembled WGS sequence"/>
</dbReference>
<comment type="caution">
    <text evidence="6">The sequence shown here is derived from an EMBL/GenBank/DDBJ whole genome shotgun (WGS) entry which is preliminary data.</text>
</comment>
<evidence type="ECO:0000313" key="6">
    <source>
        <dbReference type="EMBL" id="MVA96179.1"/>
    </source>
</evidence>
<dbReference type="PANTHER" id="PTHR30600:SF4">
    <property type="entry name" value="CYTOCHROME C DOMAIN-CONTAINING PROTEIN"/>
    <property type="match status" value="1"/>
</dbReference>
<dbReference type="PANTHER" id="PTHR30600">
    <property type="entry name" value="CYTOCHROME C PEROXIDASE-RELATED"/>
    <property type="match status" value="1"/>
</dbReference>
<dbReference type="InterPro" id="IPR009056">
    <property type="entry name" value="Cyt_c-like_dom"/>
</dbReference>
<evidence type="ECO:0000259" key="5">
    <source>
        <dbReference type="PROSITE" id="PS51007"/>
    </source>
</evidence>
<dbReference type="GO" id="GO:0046872">
    <property type="term" value="F:metal ion binding"/>
    <property type="evidence" value="ECO:0007669"/>
    <property type="project" value="UniProtKB-KW"/>
</dbReference>
<keyword evidence="1 4" id="KW-0349">Heme</keyword>
<dbReference type="GO" id="GO:0009055">
    <property type="term" value="F:electron transfer activity"/>
    <property type="evidence" value="ECO:0007669"/>
    <property type="project" value="InterPro"/>
</dbReference>
<keyword evidence="3 4" id="KW-0408">Iron</keyword>
<dbReference type="GO" id="GO:0004130">
    <property type="term" value="F:cytochrome-c peroxidase activity"/>
    <property type="evidence" value="ECO:0007669"/>
    <property type="project" value="TreeGrafter"/>
</dbReference>
<dbReference type="EMBL" id="WPHG01000001">
    <property type="protein sequence ID" value="MVA96179.1"/>
    <property type="molecule type" value="Genomic_DNA"/>
</dbReference>